<protein>
    <submittedName>
        <fullName evidence="2">Uncharacterized protein DUF4271</fullName>
    </submittedName>
</protein>
<dbReference type="Pfam" id="PF14093">
    <property type="entry name" value="DUF4271"/>
    <property type="match status" value="1"/>
</dbReference>
<keyword evidence="3" id="KW-1185">Reference proteome</keyword>
<name>A0A2T6BTB0_9FLAO</name>
<proteinExistence type="predicted"/>
<feature type="transmembrane region" description="Helical" evidence="1">
    <location>
        <begin position="96"/>
        <end position="115"/>
    </location>
</feature>
<feature type="transmembrane region" description="Helical" evidence="1">
    <location>
        <begin position="163"/>
        <end position="183"/>
    </location>
</feature>
<reference evidence="2 3" key="1">
    <citation type="submission" date="2018-04" db="EMBL/GenBank/DDBJ databases">
        <title>Genomic Encyclopedia of Archaeal and Bacterial Type Strains, Phase II (KMG-II): from individual species to whole genera.</title>
        <authorList>
            <person name="Goeker M."/>
        </authorList>
    </citation>
    <scope>NUCLEOTIDE SEQUENCE [LARGE SCALE GENOMIC DNA]</scope>
    <source>
        <strain evidence="2 3">DSM 25731</strain>
    </source>
</reference>
<feature type="transmembrane region" description="Helical" evidence="1">
    <location>
        <begin position="14"/>
        <end position="33"/>
    </location>
</feature>
<feature type="transmembrane region" description="Helical" evidence="1">
    <location>
        <begin position="139"/>
        <end position="157"/>
    </location>
</feature>
<dbReference type="EMBL" id="QBKT01000010">
    <property type="protein sequence ID" value="PTX59279.1"/>
    <property type="molecule type" value="Genomic_DNA"/>
</dbReference>
<dbReference type="RefSeq" id="WP_108116439.1">
    <property type="nucleotide sequence ID" value="NZ_QBKT01000010.1"/>
</dbReference>
<feature type="transmembrane region" description="Helical" evidence="1">
    <location>
        <begin position="195"/>
        <end position="217"/>
    </location>
</feature>
<keyword evidence="1" id="KW-0472">Membrane</keyword>
<dbReference type="Proteomes" id="UP000244090">
    <property type="component" value="Unassembled WGS sequence"/>
</dbReference>
<keyword evidence="1" id="KW-0812">Transmembrane</keyword>
<gene>
    <name evidence="2" type="ORF">C8N46_110116</name>
</gene>
<dbReference type="InterPro" id="IPR025367">
    <property type="entry name" value="DUF4271"/>
</dbReference>
<feature type="transmembrane region" description="Helical" evidence="1">
    <location>
        <begin position="64"/>
        <end position="84"/>
    </location>
</feature>
<dbReference type="OrthoDB" id="1438590at2"/>
<comment type="caution">
    <text evidence="2">The sequence shown here is derived from an EMBL/GenBank/DDBJ whole genome shotgun (WGS) entry which is preliminary data.</text>
</comment>
<dbReference type="AlphaFoldDB" id="A0A2T6BTB0"/>
<evidence type="ECO:0000313" key="2">
    <source>
        <dbReference type="EMBL" id="PTX59279.1"/>
    </source>
</evidence>
<sequence>MFTSVERTVISNDWLTLLFVTTLCLLVVTRLLFRKKFALFLGFLFSNEYQNQAIAKQEKTINTFTSLLFLVQVISFSIFGYIAVTFFRPYLVDAQFLFVKISSFILFFVIIRYILEKIIAVILEIEPYIDAYNFHKINARNLFGLLLIPVNLVLVYYDYQHKIVFFSVIIIFLSYNLIVLFLLLKNYQKLIISKLFYFILYLCALEIAPYLVIYKLLIE</sequence>
<evidence type="ECO:0000256" key="1">
    <source>
        <dbReference type="SAM" id="Phobius"/>
    </source>
</evidence>
<evidence type="ECO:0000313" key="3">
    <source>
        <dbReference type="Proteomes" id="UP000244090"/>
    </source>
</evidence>
<accession>A0A2T6BTB0</accession>
<keyword evidence="1" id="KW-1133">Transmembrane helix</keyword>
<organism evidence="2 3">
    <name type="scientific">Kordia periserrulae</name>
    <dbReference type="NCBI Taxonomy" id="701523"/>
    <lineage>
        <taxon>Bacteria</taxon>
        <taxon>Pseudomonadati</taxon>
        <taxon>Bacteroidota</taxon>
        <taxon>Flavobacteriia</taxon>
        <taxon>Flavobacteriales</taxon>
        <taxon>Flavobacteriaceae</taxon>
        <taxon>Kordia</taxon>
    </lineage>
</organism>